<name>A0A4R1QWH0_9FIRM</name>
<dbReference type="Proteomes" id="UP000295184">
    <property type="component" value="Unassembled WGS sequence"/>
</dbReference>
<dbReference type="PANTHER" id="PTHR38454">
    <property type="entry name" value="INTEGRAL MEMBRANE PROTEIN-RELATED"/>
    <property type="match status" value="1"/>
</dbReference>
<dbReference type="AlphaFoldDB" id="A0A4R1QWH0"/>
<keyword evidence="1" id="KW-0812">Transmembrane</keyword>
<feature type="transmembrane region" description="Helical" evidence="1">
    <location>
        <begin position="360"/>
        <end position="380"/>
    </location>
</feature>
<feature type="transmembrane region" description="Helical" evidence="1">
    <location>
        <begin position="235"/>
        <end position="257"/>
    </location>
</feature>
<accession>A0A4R1QWH0</accession>
<dbReference type="Pfam" id="PF09586">
    <property type="entry name" value="YfhO"/>
    <property type="match status" value="1"/>
</dbReference>
<keyword evidence="1" id="KW-1133">Transmembrane helix</keyword>
<dbReference type="InterPro" id="IPR018580">
    <property type="entry name" value="Uncharacterised_YfhO"/>
</dbReference>
<dbReference type="STRING" id="1650663.GCA_001486665_01148"/>
<feature type="transmembrane region" description="Helical" evidence="1">
    <location>
        <begin position="412"/>
        <end position="434"/>
    </location>
</feature>
<keyword evidence="1" id="KW-0472">Membrane</keyword>
<feature type="transmembrane region" description="Helical" evidence="1">
    <location>
        <begin position="16"/>
        <end position="39"/>
    </location>
</feature>
<feature type="transmembrane region" description="Helical" evidence="1">
    <location>
        <begin position="159"/>
        <end position="175"/>
    </location>
</feature>
<feature type="transmembrane region" description="Helical" evidence="1">
    <location>
        <begin position="187"/>
        <end position="215"/>
    </location>
</feature>
<reference evidence="2 3" key="1">
    <citation type="submission" date="2019-03" db="EMBL/GenBank/DDBJ databases">
        <title>Genomic Encyclopedia of Type Strains, Phase IV (KMG-IV): sequencing the most valuable type-strain genomes for metagenomic binning, comparative biology and taxonomic classification.</title>
        <authorList>
            <person name="Goeker M."/>
        </authorList>
    </citation>
    <scope>NUCLEOTIDE SEQUENCE [LARGE SCALE GENOMIC DNA]</scope>
    <source>
        <strain evidence="2 3">DSM 100451</strain>
    </source>
</reference>
<feature type="transmembrane region" description="Helical" evidence="1">
    <location>
        <begin position="300"/>
        <end position="319"/>
    </location>
</feature>
<feature type="transmembrane region" description="Helical" evidence="1">
    <location>
        <begin position="387"/>
        <end position="406"/>
    </location>
</feature>
<protein>
    <submittedName>
        <fullName evidence="2">Putative membrane protein YfhO</fullName>
    </submittedName>
</protein>
<sequence>MGKTQTSCARAQRNNLIFCFALAMVLVGGIYLLLGFWPFGDGTMLTGDLNGQYVAYLADLKRRAAEGGFFYSFAKLCGGSTLGLFAYYMASPFNLILLALPLRMIPVAVQLMFWLRTAFTATACCFFLQKHLNSASPLLAAISQGYGLCAFCVVYSQNVIWMDVVLLAPLVLWALERLVDTGRHWHFLWLVFACVVLNFYSAWAVCLFSVIYFFYYWVTSERLAQRTAQLFARRFARFAVSGVLAAGLGMVLLYPALTEIEESKGALFAMDLSLETNFSLPRLVWQLFFGNFFWEDVTGGLPNIYCGVFCVALGLFFFFSDRIRLREKLAAAGVLAALVLSFWVSGIDLVWHGFKEPVWFPYRYSFLASLFLLLLAARALLAARPKLWAFAAAAVLGALWLAGYTATAGEEFSALKLVMCGGLYYGVLICVWLLGAKRSAALLGTAGFCCLAAADMGANSMLSLRKFESYSKSGFETFYDQGRQVVEALEQKDEGYYRLEKNYMRTLNDPMLLGYWGISHYSSTKASTAKPMLEQLGYVNYTTYGWGSTAVADSLLGIKYLYTDGSRPIPGPYQKLELGTELEVYENPYALPLAYVGSTDALAVDVESSGNTFQLQNEMLQALVPGTADALLPAGNVTVDEQAKGLTVYFTAPVSGPCYLAVPDTGNFLPADVKVDGELLGEYFQGDSLGGVFPLGSFEAGQTVCLQLGVEDPAQYLDKLQVYSLNESVLAGAVDRLKASAPVDLTIRERGSIRVTAQGGEENDLLVLPFAWEDEAHWTAERNGEPVAVEQVFEGMMGVRLEPGENQIRLTYHHPGAAVGAAVSGLCLIAVLGWYGAQRYKTQKDRRETI</sequence>
<feature type="transmembrane region" description="Helical" evidence="1">
    <location>
        <begin position="331"/>
        <end position="354"/>
    </location>
</feature>
<dbReference type="EMBL" id="SLUM01000009">
    <property type="protein sequence ID" value="TCL57803.1"/>
    <property type="molecule type" value="Genomic_DNA"/>
</dbReference>
<evidence type="ECO:0000313" key="2">
    <source>
        <dbReference type="EMBL" id="TCL57803.1"/>
    </source>
</evidence>
<comment type="caution">
    <text evidence="2">The sequence shown here is derived from an EMBL/GenBank/DDBJ whole genome shotgun (WGS) entry which is preliminary data.</text>
</comment>
<dbReference type="OrthoDB" id="9815466at2"/>
<evidence type="ECO:0000313" key="3">
    <source>
        <dbReference type="Proteomes" id="UP000295184"/>
    </source>
</evidence>
<dbReference type="RefSeq" id="WP_058963626.1">
    <property type="nucleotide sequence ID" value="NZ_CABKVM010000015.1"/>
</dbReference>
<organism evidence="2 3">
    <name type="scientific">Allofournierella massiliensis</name>
    <dbReference type="NCBI Taxonomy" id="1650663"/>
    <lineage>
        <taxon>Bacteria</taxon>
        <taxon>Bacillati</taxon>
        <taxon>Bacillota</taxon>
        <taxon>Clostridia</taxon>
        <taxon>Eubacteriales</taxon>
        <taxon>Oscillospiraceae</taxon>
        <taxon>Allofournierella</taxon>
    </lineage>
</organism>
<feature type="transmembrane region" description="Helical" evidence="1">
    <location>
        <begin position="441"/>
        <end position="462"/>
    </location>
</feature>
<gene>
    <name evidence="2" type="ORF">EDD77_10977</name>
</gene>
<proteinExistence type="predicted"/>
<evidence type="ECO:0000256" key="1">
    <source>
        <dbReference type="SAM" id="Phobius"/>
    </source>
</evidence>
<dbReference type="PANTHER" id="PTHR38454:SF1">
    <property type="entry name" value="INTEGRAL MEMBRANE PROTEIN"/>
    <property type="match status" value="1"/>
</dbReference>
<feature type="transmembrane region" description="Helical" evidence="1">
    <location>
        <begin position="816"/>
        <end position="837"/>
    </location>
</feature>